<evidence type="ECO:0000256" key="5">
    <source>
        <dbReference type="ARBA" id="ARBA00022741"/>
    </source>
</evidence>
<evidence type="ECO:0000256" key="7">
    <source>
        <dbReference type="ARBA" id="ARBA00023027"/>
    </source>
</evidence>
<evidence type="ECO:0000256" key="1">
    <source>
        <dbReference type="ARBA" id="ARBA00004790"/>
    </source>
</evidence>
<evidence type="ECO:0000256" key="8">
    <source>
        <dbReference type="ARBA" id="ARBA00049001"/>
    </source>
</evidence>
<dbReference type="GeneID" id="2543057"/>
<dbReference type="EMBL" id="AB762285">
    <property type="protein sequence ID" value="BAN67193.1"/>
    <property type="molecule type" value="Genomic_DNA"/>
</dbReference>
<protein>
    <submittedName>
        <fullName evidence="9">Conserved fungal protein</fullName>
    </submittedName>
</protein>
<dbReference type="CDD" id="cd02165">
    <property type="entry name" value="NMNAT"/>
    <property type="match status" value="1"/>
</dbReference>
<evidence type="ECO:0000313" key="10">
    <source>
        <dbReference type="EMBL" id="BAN67205.1"/>
    </source>
</evidence>
<keyword evidence="2" id="KW-0662">Pyridine nucleotide biosynthesis</keyword>
<dbReference type="SUPFAM" id="SSF52374">
    <property type="entry name" value="Nucleotidylyl transferase"/>
    <property type="match status" value="1"/>
</dbReference>
<evidence type="ECO:0000256" key="2">
    <source>
        <dbReference type="ARBA" id="ARBA00022642"/>
    </source>
</evidence>
<dbReference type="OMA" id="RLVMMEL"/>
<accession>S6B6T0</accession>
<keyword evidence="6" id="KW-0067">ATP-binding</keyword>
<evidence type="ECO:0000313" key="9">
    <source>
        <dbReference type="EMBL" id="BAN67193.1"/>
    </source>
</evidence>
<keyword evidence="4" id="KW-0548">Nucleotidyltransferase</keyword>
<evidence type="ECO:0000256" key="4">
    <source>
        <dbReference type="ARBA" id="ARBA00022695"/>
    </source>
</evidence>
<evidence type="ECO:0000256" key="6">
    <source>
        <dbReference type="ARBA" id="ARBA00022840"/>
    </source>
</evidence>
<comment type="pathway">
    <text evidence="1">Cofactor biosynthesis; NAD(+) biosynthesis.</text>
</comment>
<dbReference type="EMBL" id="AB762286">
    <property type="protein sequence ID" value="BAN67205.1"/>
    <property type="molecule type" value="Genomic_DNA"/>
</dbReference>
<dbReference type="KEGG" id="spo:2543057"/>
<dbReference type="RefSeq" id="NP_594483.1">
    <property type="nucleotide sequence ID" value="NM_001019912.3"/>
</dbReference>
<keyword evidence="3" id="KW-0808">Transferase</keyword>
<comment type="catalytic activity">
    <reaction evidence="8">
        <text>beta-nicotinamide D-ribonucleotide + ATP + H(+) = diphosphate + NAD(+)</text>
        <dbReference type="Rhea" id="RHEA:21360"/>
        <dbReference type="ChEBI" id="CHEBI:14649"/>
        <dbReference type="ChEBI" id="CHEBI:15378"/>
        <dbReference type="ChEBI" id="CHEBI:30616"/>
        <dbReference type="ChEBI" id="CHEBI:33019"/>
        <dbReference type="ChEBI" id="CHEBI:57540"/>
        <dbReference type="EC" id="2.7.7.1"/>
    </reaction>
</comment>
<dbReference type="SMR" id="S6B6T0"/>
<dbReference type="OrthoDB" id="5591297at2759"/>
<dbReference type="InterPro" id="IPR014729">
    <property type="entry name" value="Rossmann-like_a/b/a_fold"/>
</dbReference>
<dbReference type="Gene3D" id="3.40.50.620">
    <property type="entry name" value="HUPs"/>
    <property type="match status" value="1"/>
</dbReference>
<name>S6B6T0_SCHPM</name>
<organism evidence="9">
    <name type="scientific">Schizosaccharomyces pombe</name>
    <name type="common">Fission yeast</name>
    <dbReference type="NCBI Taxonomy" id="4896"/>
    <lineage>
        <taxon>Eukaryota</taxon>
        <taxon>Fungi</taxon>
        <taxon>Dikarya</taxon>
        <taxon>Ascomycota</taxon>
        <taxon>Taphrinomycotina</taxon>
        <taxon>Schizosaccharomycetes</taxon>
        <taxon>Schizosaccharomycetales</taxon>
        <taxon>Schizosaccharomycetaceae</taxon>
        <taxon>Schizosaccharomyces</taxon>
    </lineage>
</organism>
<dbReference type="GO" id="GO:0005634">
    <property type="term" value="C:nucleus"/>
    <property type="evidence" value="ECO:0007669"/>
    <property type="project" value="TreeGrafter"/>
</dbReference>
<dbReference type="UniPathway" id="UPA00253">
    <property type="reaction ID" value="UER00600"/>
</dbReference>
<dbReference type="AlphaFoldDB" id="S6B6T0"/>
<reference evidence="9" key="1">
    <citation type="submission" date="2012-11" db="EMBL/GenBank/DDBJ databases">
        <title>Assembled contigs from Schizosaccharomyces pombe strains.</title>
        <authorList>
            <person name="Kato H."/>
        </authorList>
    </citation>
    <scope>NUCLEOTIDE SEQUENCE</scope>
    <source>
        <strain evidence="9">HKM-1269</strain>
        <strain evidence="10">HKM-35</strain>
    </source>
</reference>
<evidence type="ECO:0000256" key="3">
    <source>
        <dbReference type="ARBA" id="ARBA00022679"/>
    </source>
</evidence>
<dbReference type="GO" id="GO:0005737">
    <property type="term" value="C:cytoplasm"/>
    <property type="evidence" value="ECO:0007669"/>
    <property type="project" value="TreeGrafter"/>
</dbReference>
<dbReference type="GO" id="GO:0000309">
    <property type="term" value="F:nicotinamide-nucleotide adenylyltransferase activity"/>
    <property type="evidence" value="ECO:0007669"/>
    <property type="project" value="UniProtKB-EC"/>
</dbReference>
<dbReference type="PANTHER" id="PTHR31285:SF0">
    <property type="entry name" value="NICOTINAMIDE MONONUCLEOTIDE ADENYLYLTRANSFERASE"/>
    <property type="match status" value="1"/>
</dbReference>
<dbReference type="GO" id="GO:0005524">
    <property type="term" value="F:ATP binding"/>
    <property type="evidence" value="ECO:0007669"/>
    <property type="project" value="UniProtKB-KW"/>
</dbReference>
<dbReference type="HOGENOM" id="CLU_032651_0_0_1"/>
<proteinExistence type="predicted"/>
<sequence>MDQAKKYANLLDSFRSSTEDILLLERLEVSDKPIYVLDSSFNPPHFAHLGMCLSIPKGSQLLLLLSITNADKPVAPAAFNERILMMEKLKTLIHNCTVSVAICKHALFVDKCRSISNKLGPREQVYLVGFDTLIRILDCKYYKEKAMQQVLQPFFSCSQILCFSREVDGTTTDDQAQYLEKIKKSLLPNIPSQWSEKIKLTKLKGNVGFGVSSTRARQAIISGDEETQRKIIPQEILNVIKVIQPYRHR</sequence>
<keyword evidence="5" id="KW-0547">Nucleotide-binding</keyword>
<dbReference type="VEuPathDB" id="FungiDB:SPAC694.03"/>
<dbReference type="PANTHER" id="PTHR31285">
    <property type="entry name" value="NICOTINAMIDE MONONUCLEOTIDE ADENYLYLTRANSFERASE"/>
    <property type="match status" value="1"/>
</dbReference>
<dbReference type="InterPro" id="IPR005248">
    <property type="entry name" value="NadD/NMNAT"/>
</dbReference>
<keyword evidence="7" id="KW-0520">NAD</keyword>
<dbReference type="GO" id="GO:0009435">
    <property type="term" value="P:NAD+ biosynthetic process"/>
    <property type="evidence" value="ECO:0007669"/>
    <property type="project" value="UniProtKB-UniPathway"/>
</dbReference>
<dbReference type="GO" id="GO:0016887">
    <property type="term" value="F:ATP hydrolysis activity"/>
    <property type="evidence" value="ECO:0007669"/>
    <property type="project" value="TreeGrafter"/>
</dbReference>